<gene>
    <name evidence="2" type="ORF">ACFSDB_17240</name>
</gene>
<dbReference type="EMBL" id="JBHUFW010000022">
    <property type="protein sequence ID" value="MFD1864641.1"/>
    <property type="molecule type" value="Genomic_DNA"/>
</dbReference>
<evidence type="ECO:0000313" key="2">
    <source>
        <dbReference type="EMBL" id="MFD1864641.1"/>
    </source>
</evidence>
<feature type="compositionally biased region" description="Low complexity" evidence="1">
    <location>
        <begin position="126"/>
        <end position="185"/>
    </location>
</feature>
<proteinExistence type="predicted"/>
<protein>
    <submittedName>
        <fullName evidence="2">YtxH domain-containing protein</fullName>
    </submittedName>
</protein>
<reference evidence="3" key="1">
    <citation type="journal article" date="2019" name="Int. J. Syst. Evol. Microbiol.">
        <title>The Global Catalogue of Microorganisms (GCM) 10K type strain sequencing project: providing services to taxonomists for standard genome sequencing and annotation.</title>
        <authorList>
            <consortium name="The Broad Institute Genomics Platform"/>
            <consortium name="The Broad Institute Genome Sequencing Center for Infectious Disease"/>
            <person name="Wu L."/>
            <person name="Ma J."/>
        </authorList>
    </citation>
    <scope>NUCLEOTIDE SEQUENCE [LARGE SCALE GENOMIC DNA]</scope>
    <source>
        <strain evidence="3">CGMCC 1.15475</strain>
    </source>
</reference>
<sequence>MSQNKLLTGLLVGAAVGVIVSLFDRNTRNDVMNKSKKATSNAKYYAQNRDELVSTAKQQAEKVQNLYSRISEDAAYVGGKVNELKDLTPHVKEMALETKEAFVDTKEALVESKDDVKAAFKEENPSPTSSLGEGSDSSSQSGSGSGSSTGSSGKSGSGSNTGSTGSSASGSTGGFNSSTGSSKNV</sequence>
<evidence type="ECO:0000313" key="3">
    <source>
        <dbReference type="Proteomes" id="UP001597273"/>
    </source>
</evidence>
<organism evidence="2 3">
    <name type="scientific">Planococcus chinensis</name>
    <dbReference type="NCBI Taxonomy" id="272917"/>
    <lineage>
        <taxon>Bacteria</taxon>
        <taxon>Bacillati</taxon>
        <taxon>Bacillota</taxon>
        <taxon>Bacilli</taxon>
        <taxon>Bacillales</taxon>
        <taxon>Caryophanaceae</taxon>
        <taxon>Planococcus</taxon>
    </lineage>
</organism>
<feature type="region of interest" description="Disordered" evidence="1">
    <location>
        <begin position="116"/>
        <end position="185"/>
    </location>
</feature>
<name>A0ABW4QM18_9BACL</name>
<evidence type="ECO:0000256" key="1">
    <source>
        <dbReference type="SAM" id="MobiDB-lite"/>
    </source>
</evidence>
<keyword evidence="3" id="KW-1185">Reference proteome</keyword>
<comment type="caution">
    <text evidence="2">The sequence shown here is derived from an EMBL/GenBank/DDBJ whole genome shotgun (WGS) entry which is preliminary data.</text>
</comment>
<dbReference type="RefSeq" id="WP_377340759.1">
    <property type="nucleotide sequence ID" value="NZ_JBHUFW010000022.1"/>
</dbReference>
<dbReference type="Proteomes" id="UP001597273">
    <property type="component" value="Unassembled WGS sequence"/>
</dbReference>
<accession>A0ABW4QM18</accession>